<dbReference type="HOGENOM" id="CLU_046006_4_3_5"/>
<dbReference type="Pfam" id="PF00903">
    <property type="entry name" value="Glyoxalase"/>
    <property type="match status" value="1"/>
</dbReference>
<dbReference type="InterPro" id="IPR037523">
    <property type="entry name" value="VOC_core"/>
</dbReference>
<dbReference type="PANTHER" id="PTHR21366">
    <property type="entry name" value="GLYOXALASE FAMILY PROTEIN"/>
    <property type="match status" value="1"/>
</dbReference>
<dbReference type="InterPro" id="IPR004360">
    <property type="entry name" value="Glyas_Fos-R_dOase_dom"/>
</dbReference>
<dbReference type="InterPro" id="IPR050383">
    <property type="entry name" value="GlyoxalaseI/FosfomycinResist"/>
</dbReference>
<dbReference type="CDD" id="cd07253">
    <property type="entry name" value="GLOD5"/>
    <property type="match status" value="1"/>
</dbReference>
<dbReference type="EMBL" id="EQ999534">
    <property type="protein sequence ID" value="EEZ28596.1"/>
    <property type="molecule type" value="Genomic_DNA"/>
</dbReference>
<dbReference type="PROSITE" id="PS51819">
    <property type="entry name" value="VOC"/>
    <property type="match status" value="1"/>
</dbReference>
<gene>
    <name evidence="2" type="ORF">BALG_01949</name>
</gene>
<name>A0A0E1WXI8_9HYPH</name>
<evidence type="ECO:0000259" key="1">
    <source>
        <dbReference type="PROSITE" id="PS51819"/>
    </source>
</evidence>
<dbReference type="Proteomes" id="UP000004659">
    <property type="component" value="Unassembled WGS sequence"/>
</dbReference>
<accession>A0A0E1WXI8</accession>
<protein>
    <recommendedName>
        <fullName evidence="1">VOC domain-containing protein</fullName>
    </recommendedName>
</protein>
<dbReference type="Gene3D" id="3.10.180.10">
    <property type="entry name" value="2,3-Dihydroxybiphenyl 1,2-Dioxygenase, domain 1"/>
    <property type="match status" value="1"/>
</dbReference>
<organism evidence="2">
    <name type="scientific">Brucella pinnipedialis M292/94/1</name>
    <dbReference type="NCBI Taxonomy" id="520462"/>
    <lineage>
        <taxon>Bacteria</taxon>
        <taxon>Pseudomonadati</taxon>
        <taxon>Pseudomonadota</taxon>
        <taxon>Alphaproteobacteria</taxon>
        <taxon>Hyphomicrobiales</taxon>
        <taxon>Brucellaceae</taxon>
        <taxon>Brucella/Ochrobactrum group</taxon>
        <taxon>Brucella</taxon>
    </lineage>
</organism>
<sequence>MSGSCFNRIAGTARSLCFYVLSCAKPLCLFGSKTLEARRSSILQISRIDHFVLTVQDIDVTCDFYSRACGMEVVTFAGGRKALSFGQHKINLHQAGSEFLPKAASPTRGSGDFCLISSIPLDEVIAHLETENIAIEDGPVARTGAMGPIRSIYFRDPDGNLVEISEYIDL</sequence>
<evidence type="ECO:0000313" key="2">
    <source>
        <dbReference type="EMBL" id="EEZ28596.1"/>
    </source>
</evidence>
<dbReference type="PANTHER" id="PTHR21366:SF14">
    <property type="entry name" value="GLYOXALASE DOMAIN-CONTAINING PROTEIN 5"/>
    <property type="match status" value="1"/>
</dbReference>
<dbReference type="InterPro" id="IPR029068">
    <property type="entry name" value="Glyas_Bleomycin-R_OHBP_Dase"/>
</dbReference>
<reference evidence="2" key="1">
    <citation type="submission" date="2009-01" db="EMBL/GenBank/DDBJ databases">
        <title>The Genome Sequence of Brucella pinnipedialis M292/94/1.</title>
        <authorList>
            <consortium name="The Broad Institute Genome Sequencing Platform"/>
            <person name="Ward D."/>
            <person name="Young S.K."/>
            <person name="Kodira C.D."/>
            <person name="Zeng Q."/>
            <person name="Koehrsen M."/>
            <person name="Alvarado L."/>
            <person name="Berlin A."/>
            <person name="Borenstein D."/>
            <person name="Chen Z."/>
            <person name="Engels R."/>
            <person name="Freedman E."/>
            <person name="Gellesch M."/>
            <person name="Goldberg J."/>
            <person name="Griggs A."/>
            <person name="Gujja S."/>
            <person name="Heiman D."/>
            <person name="Hepburn T."/>
            <person name="Howarth C."/>
            <person name="Jen D."/>
            <person name="Larson L."/>
            <person name="Lewis B."/>
            <person name="Mehta T."/>
            <person name="Park D."/>
            <person name="Pearson M."/>
            <person name="Roberts A."/>
            <person name="Saif S."/>
            <person name="Shea T."/>
            <person name="Shenoy N."/>
            <person name="Sisk P."/>
            <person name="Stolte C."/>
            <person name="Sykes S."/>
            <person name="Walk T."/>
            <person name="White J."/>
            <person name="Yandava C."/>
            <person name="Whatmore A.M."/>
            <person name="Perrett L.L."/>
            <person name="O'Callaghan D."/>
            <person name="Nusbaum C."/>
            <person name="Galagan J."/>
            <person name="Birren B."/>
        </authorList>
    </citation>
    <scope>NUCLEOTIDE SEQUENCE [LARGE SCALE GENOMIC DNA]</scope>
    <source>
        <strain evidence="2">M292/94/1</strain>
    </source>
</reference>
<dbReference type="AlphaFoldDB" id="A0A0E1WXI8"/>
<feature type="domain" description="VOC" evidence="1">
    <location>
        <begin position="47"/>
        <end position="167"/>
    </location>
</feature>
<dbReference type="SUPFAM" id="SSF54593">
    <property type="entry name" value="Glyoxalase/Bleomycin resistance protein/Dihydroxybiphenyl dioxygenase"/>
    <property type="match status" value="1"/>
</dbReference>
<proteinExistence type="predicted"/>